<dbReference type="EnsemblMetazoa" id="Aqu2.1.42987_001">
    <property type="protein sequence ID" value="Aqu2.1.42987_001"/>
    <property type="gene ID" value="Aqu2.1.42987"/>
</dbReference>
<accession>A0A1X7VSB7</accession>
<evidence type="ECO:0000313" key="1">
    <source>
        <dbReference type="EnsemblMetazoa" id="Aqu2.1.42987_001"/>
    </source>
</evidence>
<reference evidence="1" key="1">
    <citation type="submission" date="2017-05" db="UniProtKB">
        <authorList>
            <consortium name="EnsemblMetazoa"/>
        </authorList>
    </citation>
    <scope>IDENTIFICATION</scope>
</reference>
<dbReference type="AlphaFoldDB" id="A0A1X7VSB7"/>
<name>A0A1X7VSB7_AMPQE</name>
<dbReference type="InParanoid" id="A0A1X7VSB7"/>
<organism evidence="1">
    <name type="scientific">Amphimedon queenslandica</name>
    <name type="common">Sponge</name>
    <dbReference type="NCBI Taxonomy" id="400682"/>
    <lineage>
        <taxon>Eukaryota</taxon>
        <taxon>Metazoa</taxon>
        <taxon>Porifera</taxon>
        <taxon>Demospongiae</taxon>
        <taxon>Heteroscleromorpha</taxon>
        <taxon>Haplosclerida</taxon>
        <taxon>Niphatidae</taxon>
        <taxon>Amphimedon</taxon>
    </lineage>
</organism>
<proteinExistence type="predicted"/>
<protein>
    <submittedName>
        <fullName evidence="1">Uncharacterized protein</fullName>
    </submittedName>
</protein>
<sequence length="166" mass="17677">MVHIEKSDLEPTVCKKVHEAFPSVFSKSRSLAEVMPQDLGYATWTGEAVSALAGQGCLYVLPLNPSVTSSKEAPDATVNVLSPQITAHHSFLTIPGVGVSLTHTHTTTHTAISSDTPVSSAEALPSLSDDEILTAIHDPFIGGYILELAGLKQPEYQVSLHVFESL</sequence>